<dbReference type="Pfam" id="PF06993">
    <property type="entry name" value="DUF1304"/>
    <property type="match status" value="1"/>
</dbReference>
<feature type="transmembrane region" description="Helical" evidence="1">
    <location>
        <begin position="6"/>
        <end position="27"/>
    </location>
</feature>
<reference evidence="2 3" key="1">
    <citation type="submission" date="2024-09" db="EMBL/GenBank/DDBJ databases">
        <title>Paenibacillus zeirhizospherea sp. nov., isolated from surface of the maize (Zea mays) roots in a horticulture field, Hungary.</title>
        <authorList>
            <person name="Marton D."/>
            <person name="Farkas M."/>
            <person name="Bedics A."/>
            <person name="Toth E."/>
            <person name="Tancsics A."/>
            <person name="Boka K."/>
            <person name="Marati G."/>
            <person name="Kriszt B."/>
            <person name="Cserhati M."/>
        </authorList>
    </citation>
    <scope>NUCLEOTIDE SEQUENCE [LARGE SCALE GENOMIC DNA]</scope>
    <source>
        <strain evidence="2 3">JCM 18446</strain>
    </source>
</reference>
<dbReference type="PANTHER" id="PTHR38446:SF1">
    <property type="entry name" value="BLL0914 PROTEIN"/>
    <property type="match status" value="1"/>
</dbReference>
<protein>
    <submittedName>
        <fullName evidence="2">DUF1304 domain-containing protein</fullName>
    </submittedName>
</protein>
<dbReference type="EMBL" id="JBHIRY010000040">
    <property type="protein sequence ID" value="MFB5763623.1"/>
    <property type="molecule type" value="Genomic_DNA"/>
</dbReference>
<keyword evidence="1" id="KW-0472">Membrane</keyword>
<keyword evidence="1" id="KW-0812">Transmembrane</keyword>
<proteinExistence type="predicted"/>
<dbReference type="RefSeq" id="WP_375522632.1">
    <property type="nucleotide sequence ID" value="NZ_JBHIRY010000040.1"/>
</dbReference>
<evidence type="ECO:0000313" key="3">
    <source>
        <dbReference type="Proteomes" id="UP001580430"/>
    </source>
</evidence>
<accession>A0ABV5C7X6</accession>
<dbReference type="Proteomes" id="UP001580430">
    <property type="component" value="Unassembled WGS sequence"/>
</dbReference>
<dbReference type="InterPro" id="IPR009732">
    <property type="entry name" value="DUF1304"/>
</dbReference>
<comment type="caution">
    <text evidence="2">The sequence shown here is derived from an EMBL/GenBank/DDBJ whole genome shotgun (WGS) entry which is preliminary data.</text>
</comment>
<evidence type="ECO:0000313" key="2">
    <source>
        <dbReference type="EMBL" id="MFB5763623.1"/>
    </source>
</evidence>
<gene>
    <name evidence="2" type="ORF">ACE5LO_24910</name>
</gene>
<organism evidence="2 3">
    <name type="scientific">Paenibacillus medicaginis</name>
    <dbReference type="NCBI Taxonomy" id="1470560"/>
    <lineage>
        <taxon>Bacteria</taxon>
        <taxon>Bacillati</taxon>
        <taxon>Bacillota</taxon>
        <taxon>Bacilli</taxon>
        <taxon>Bacillales</taxon>
        <taxon>Paenibacillaceae</taxon>
        <taxon>Paenibacillus</taxon>
    </lineage>
</organism>
<keyword evidence="3" id="KW-1185">Reference proteome</keyword>
<feature type="transmembrane region" description="Helical" evidence="1">
    <location>
        <begin position="75"/>
        <end position="96"/>
    </location>
</feature>
<feature type="transmembrane region" description="Helical" evidence="1">
    <location>
        <begin position="48"/>
        <end position="69"/>
    </location>
</feature>
<feature type="transmembrane region" description="Helical" evidence="1">
    <location>
        <begin position="103"/>
        <end position="122"/>
    </location>
</feature>
<keyword evidence="1" id="KW-1133">Transmembrane helix</keyword>
<evidence type="ECO:0000256" key="1">
    <source>
        <dbReference type="SAM" id="Phobius"/>
    </source>
</evidence>
<sequence length="123" mass="13579">MAWISSIFVAIVAIEHIYILILEMFLWTKPRARKVFGTSRQFAEETKALAANQGLYNGFLAVGLLWGLVHPNGGFGIQIQIFFLLCVLVAAIYGSVTAKRSILITQGLPACIAFVFVLIHVLQ</sequence>
<dbReference type="PANTHER" id="PTHR38446">
    <property type="entry name" value="BLL0914 PROTEIN"/>
    <property type="match status" value="1"/>
</dbReference>
<name>A0ABV5C7X6_9BACL</name>